<accession>A0AAD8NNK8</accession>
<proteinExistence type="predicted"/>
<gene>
    <name evidence="2" type="ORF">QVD17_30742</name>
</gene>
<protein>
    <recommendedName>
        <fullName evidence="1">FAR1 domain-containing protein</fullName>
    </recommendedName>
</protein>
<reference evidence="2" key="1">
    <citation type="journal article" date="2023" name="bioRxiv">
        <title>Improved chromosome-level genome assembly for marigold (Tagetes erecta).</title>
        <authorList>
            <person name="Jiang F."/>
            <person name="Yuan L."/>
            <person name="Wang S."/>
            <person name="Wang H."/>
            <person name="Xu D."/>
            <person name="Wang A."/>
            <person name="Fan W."/>
        </authorList>
    </citation>
    <scope>NUCLEOTIDE SEQUENCE</scope>
    <source>
        <strain evidence="2">WSJ</strain>
        <tissue evidence="2">Leaf</tissue>
    </source>
</reference>
<organism evidence="2 3">
    <name type="scientific">Tagetes erecta</name>
    <name type="common">African marigold</name>
    <dbReference type="NCBI Taxonomy" id="13708"/>
    <lineage>
        <taxon>Eukaryota</taxon>
        <taxon>Viridiplantae</taxon>
        <taxon>Streptophyta</taxon>
        <taxon>Embryophyta</taxon>
        <taxon>Tracheophyta</taxon>
        <taxon>Spermatophyta</taxon>
        <taxon>Magnoliopsida</taxon>
        <taxon>eudicotyledons</taxon>
        <taxon>Gunneridae</taxon>
        <taxon>Pentapetalae</taxon>
        <taxon>asterids</taxon>
        <taxon>campanulids</taxon>
        <taxon>Asterales</taxon>
        <taxon>Asteraceae</taxon>
        <taxon>Asteroideae</taxon>
        <taxon>Heliantheae alliance</taxon>
        <taxon>Tageteae</taxon>
        <taxon>Tagetes</taxon>
    </lineage>
</organism>
<evidence type="ECO:0000313" key="2">
    <source>
        <dbReference type="EMBL" id="KAK1414976.1"/>
    </source>
</evidence>
<comment type="caution">
    <text evidence="2">The sequence shown here is derived from an EMBL/GenBank/DDBJ whole genome shotgun (WGS) entry which is preliminary data.</text>
</comment>
<evidence type="ECO:0000313" key="3">
    <source>
        <dbReference type="Proteomes" id="UP001229421"/>
    </source>
</evidence>
<feature type="domain" description="FAR1" evidence="1">
    <location>
        <begin position="158"/>
        <end position="202"/>
    </location>
</feature>
<keyword evidence="3" id="KW-1185">Reference proteome</keyword>
<dbReference type="InterPro" id="IPR004330">
    <property type="entry name" value="FAR1_DNA_bnd_dom"/>
</dbReference>
<dbReference type="Proteomes" id="UP001229421">
    <property type="component" value="Unassembled WGS sequence"/>
</dbReference>
<evidence type="ECO:0000259" key="1">
    <source>
        <dbReference type="Pfam" id="PF03101"/>
    </source>
</evidence>
<name>A0AAD8NNK8_TARER</name>
<sequence length="210" mass="24125">MVARCWIVVFHEFEVGDSFIRVQICDPILQIGSAFALEGIRSYILNNSYSLTESIKLHSHMTRFTYFLIYAVLLGLNELHEAYSEYQGTYLALVTRSCASWVFFWVKTKGFDSSTYVPRGIERSSLDASNKYYIPDVLEDLKPKVGMTFDNIHHAFAHYCKYVVASGFSVRKATDSKSRNGVIKLKYYLCSKEGFNQKKKVDTLEENAKQ</sequence>
<dbReference type="AlphaFoldDB" id="A0AAD8NNK8"/>
<dbReference type="PANTHER" id="PTHR46328">
    <property type="entry name" value="FAR-RED IMPAIRED RESPONSIVE (FAR1) FAMILY PROTEIN-RELATED"/>
    <property type="match status" value="1"/>
</dbReference>
<dbReference type="EMBL" id="JAUHHV010000008">
    <property type="protein sequence ID" value="KAK1414976.1"/>
    <property type="molecule type" value="Genomic_DNA"/>
</dbReference>
<dbReference type="Pfam" id="PF03101">
    <property type="entry name" value="FAR1"/>
    <property type="match status" value="1"/>
</dbReference>
<dbReference type="PANTHER" id="PTHR46328:SF30">
    <property type="entry name" value="OS04G0641500 PROTEIN"/>
    <property type="match status" value="1"/>
</dbReference>